<feature type="signal peptide" evidence="1">
    <location>
        <begin position="1"/>
        <end position="17"/>
    </location>
</feature>
<evidence type="ECO:0008006" key="4">
    <source>
        <dbReference type="Google" id="ProtNLM"/>
    </source>
</evidence>
<gene>
    <name evidence="2" type="ORF">WMSIL1_LOCUS8899</name>
</gene>
<name>A0A564YRD7_HYMDI</name>
<evidence type="ECO:0000256" key="1">
    <source>
        <dbReference type="SAM" id="SignalP"/>
    </source>
</evidence>
<dbReference type="Proteomes" id="UP000321570">
    <property type="component" value="Unassembled WGS sequence"/>
</dbReference>
<keyword evidence="1" id="KW-0732">Signal</keyword>
<organism evidence="2 3">
    <name type="scientific">Hymenolepis diminuta</name>
    <name type="common">Rat tapeworm</name>
    <dbReference type="NCBI Taxonomy" id="6216"/>
    <lineage>
        <taxon>Eukaryota</taxon>
        <taxon>Metazoa</taxon>
        <taxon>Spiralia</taxon>
        <taxon>Lophotrochozoa</taxon>
        <taxon>Platyhelminthes</taxon>
        <taxon>Cestoda</taxon>
        <taxon>Eucestoda</taxon>
        <taxon>Cyclophyllidea</taxon>
        <taxon>Hymenolepididae</taxon>
        <taxon>Hymenolepis</taxon>
    </lineage>
</organism>
<proteinExistence type="predicted"/>
<reference evidence="2 3" key="1">
    <citation type="submission" date="2019-07" db="EMBL/GenBank/DDBJ databases">
        <authorList>
            <person name="Jastrzebski P J."/>
            <person name="Paukszto L."/>
            <person name="Jastrzebski P J."/>
        </authorList>
    </citation>
    <scope>NUCLEOTIDE SEQUENCE [LARGE SCALE GENOMIC DNA]</scope>
    <source>
        <strain evidence="2 3">WMS-il1</strain>
    </source>
</reference>
<evidence type="ECO:0000313" key="2">
    <source>
        <dbReference type="EMBL" id="VUZ49831.1"/>
    </source>
</evidence>
<accession>A0A564YRD7</accession>
<keyword evidence="3" id="KW-1185">Reference proteome</keyword>
<feature type="chain" id="PRO_5021939280" description="Cystatin domain-containing protein" evidence="1">
    <location>
        <begin position="18"/>
        <end position="112"/>
    </location>
</feature>
<protein>
    <recommendedName>
        <fullName evidence="4">Cystatin domain-containing protein</fullName>
    </recommendedName>
</protein>
<dbReference type="SUPFAM" id="SSF54403">
    <property type="entry name" value="Cystatin/monellin"/>
    <property type="match status" value="1"/>
</dbReference>
<dbReference type="Gene3D" id="3.10.450.10">
    <property type="match status" value="1"/>
</dbReference>
<dbReference type="AlphaFoldDB" id="A0A564YRD7"/>
<dbReference type="InterPro" id="IPR046350">
    <property type="entry name" value="Cystatin_sf"/>
</dbReference>
<dbReference type="EMBL" id="CABIJS010000333">
    <property type="protein sequence ID" value="VUZ49831.1"/>
    <property type="molecule type" value="Genomic_DNA"/>
</dbReference>
<sequence>MKLYHCLVLFFITLSMAEPGRLGGIARIHRDRLQLPEVKEIIKIALEKIDPCAELSDVLCGTMQVVNGIKYRFKIRTTQKPNCDGGIQGPKISVIRIHLPADRTSEPSFKME</sequence>
<evidence type="ECO:0000313" key="3">
    <source>
        <dbReference type="Proteomes" id="UP000321570"/>
    </source>
</evidence>